<evidence type="ECO:0000256" key="3">
    <source>
        <dbReference type="RuleBase" id="RU369071"/>
    </source>
</evidence>
<keyword evidence="6" id="KW-1185">Reference proteome</keyword>
<keyword evidence="3" id="KW-0653">Protein transport</keyword>
<dbReference type="PANTHER" id="PTHR23300">
    <property type="entry name" value="METHANETHIOL OXIDASE"/>
    <property type="match status" value="1"/>
</dbReference>
<feature type="transmembrane region" description="Helical" evidence="4">
    <location>
        <begin position="220"/>
        <end position="242"/>
    </location>
</feature>
<comment type="pathway">
    <text evidence="3">Organosulfur degradation.</text>
</comment>
<keyword evidence="2 3" id="KW-0711">Selenium</keyword>
<keyword evidence="4" id="KW-0812">Transmembrane</keyword>
<evidence type="ECO:0000313" key="6">
    <source>
        <dbReference type="Proteomes" id="UP001476798"/>
    </source>
</evidence>
<evidence type="ECO:0000256" key="4">
    <source>
        <dbReference type="SAM" id="Phobius"/>
    </source>
</evidence>
<comment type="subcellular location">
    <subcellularLocation>
        <location evidence="3">Nucleus</location>
    </subcellularLocation>
    <subcellularLocation>
        <location evidence="3">Cytoplasm</location>
        <location evidence="3">Cytosol</location>
    </subcellularLocation>
    <subcellularLocation>
        <location evidence="3">Membrane</location>
        <topology evidence="3">Peripheral membrane protein</topology>
    </subcellularLocation>
    <text evidence="3">May associate with Golgi membrane. May associate with the membrane of autophagosomes.</text>
</comment>
<dbReference type="InterPro" id="IPR008826">
    <property type="entry name" value="Se-bd"/>
</dbReference>
<keyword evidence="3" id="KW-0007">Acetylation</keyword>
<comment type="similarity">
    <text evidence="1 3">Belongs to the selenium-binding protein family.</text>
</comment>
<keyword evidence="3" id="KW-0813">Transport</keyword>
<evidence type="ECO:0000256" key="2">
    <source>
        <dbReference type="ARBA" id="ARBA00023266"/>
    </source>
</evidence>
<keyword evidence="3" id="KW-0963">Cytoplasm</keyword>
<reference evidence="5 6" key="1">
    <citation type="submission" date="2021-06" db="EMBL/GenBank/DDBJ databases">
        <authorList>
            <person name="Palmer J.M."/>
        </authorList>
    </citation>
    <scope>NUCLEOTIDE SEQUENCE [LARGE SCALE GENOMIC DNA]</scope>
    <source>
        <strain evidence="5 6">GA_2019</strain>
        <tissue evidence="5">Muscle</tissue>
    </source>
</reference>
<keyword evidence="3 4" id="KW-0472">Membrane</keyword>
<feature type="transmembrane region" description="Helical" evidence="4">
    <location>
        <begin position="248"/>
        <end position="267"/>
    </location>
</feature>
<dbReference type="EC" id="1.8.3.4" evidence="3"/>
<name>A0ABV0PIA9_9TELE</name>
<sequence length="278" mass="31159">VQDRIKPGSPAWDMKIHRLEINWNHFNWELDKMTGRTCWCSDGAPGLLLIHEPCDGLLLTPDPFVFYSQVFRMWTGIPQPAGCHGGSCEVSGSGSRVIPFPEQNLGAVLEVGSVKKGNSATFSASTVQSLPLICDLLLQFHTFSFILTRHDWSNQNSGQVFSAGEPSGFLSEGPREEIVYLPCIYRSTDTQKPDYLATVDVNPKSSTYCQVEQNKHLDLVMLNPFMCSILLSLCFPLSYLLLQFPSQMFHQLFIFFMFSQVAVDSLIRTTFRVLGTSS</sequence>
<keyword evidence="3" id="KW-0539">Nucleus</keyword>
<evidence type="ECO:0000256" key="1">
    <source>
        <dbReference type="ARBA" id="ARBA00005606"/>
    </source>
</evidence>
<dbReference type="EMBL" id="JAHRIO010074677">
    <property type="protein sequence ID" value="MEQ2183199.1"/>
    <property type="molecule type" value="Genomic_DNA"/>
</dbReference>
<comment type="function">
    <text evidence="3">Catalyzes the oxidation of methanethiol, an organosulfur compound known to be produced in substantial amounts by gut bacteria. Selenium-binding protein which may be involved in the sensing of reactive xenobiotics in the cytoplasm. May be involved in intra-Golgi protein transport.</text>
</comment>
<dbReference type="Proteomes" id="UP001476798">
    <property type="component" value="Unassembled WGS sequence"/>
</dbReference>
<comment type="caution">
    <text evidence="5">The sequence shown here is derived from an EMBL/GenBank/DDBJ whole genome shotgun (WGS) entry which is preliminary data.</text>
</comment>
<dbReference type="PANTHER" id="PTHR23300:SF0">
    <property type="entry name" value="METHANETHIOL OXIDASE"/>
    <property type="match status" value="1"/>
</dbReference>
<protein>
    <recommendedName>
        <fullName evidence="3">Methanethiol oxidase</fullName>
        <shortName evidence="3">MTO</shortName>
        <ecNumber evidence="3">1.8.3.4</ecNumber>
    </recommendedName>
    <alternativeName>
        <fullName evidence="3">Selenium-binding protein 1</fullName>
    </alternativeName>
</protein>
<organism evidence="5 6">
    <name type="scientific">Goodea atripinnis</name>
    <dbReference type="NCBI Taxonomy" id="208336"/>
    <lineage>
        <taxon>Eukaryota</taxon>
        <taxon>Metazoa</taxon>
        <taxon>Chordata</taxon>
        <taxon>Craniata</taxon>
        <taxon>Vertebrata</taxon>
        <taxon>Euteleostomi</taxon>
        <taxon>Actinopterygii</taxon>
        <taxon>Neopterygii</taxon>
        <taxon>Teleostei</taxon>
        <taxon>Neoteleostei</taxon>
        <taxon>Acanthomorphata</taxon>
        <taxon>Ovalentaria</taxon>
        <taxon>Atherinomorphae</taxon>
        <taxon>Cyprinodontiformes</taxon>
        <taxon>Goodeidae</taxon>
        <taxon>Goodea</taxon>
    </lineage>
</organism>
<keyword evidence="4" id="KW-1133">Transmembrane helix</keyword>
<proteinExistence type="inferred from homology"/>
<keyword evidence="3" id="KW-0560">Oxidoreductase</keyword>
<accession>A0ABV0PIA9</accession>
<dbReference type="Pfam" id="PF05694">
    <property type="entry name" value="SBP56"/>
    <property type="match status" value="1"/>
</dbReference>
<feature type="non-terminal residue" evidence="5">
    <location>
        <position position="1"/>
    </location>
</feature>
<evidence type="ECO:0000313" key="5">
    <source>
        <dbReference type="EMBL" id="MEQ2183199.1"/>
    </source>
</evidence>
<gene>
    <name evidence="5" type="ORF">GOODEAATRI_030241</name>
</gene>
<comment type="catalytic activity">
    <reaction evidence="3">
        <text>methanethiol + O2 + H2O = hydrogen sulfide + formaldehyde + H2O2 + H(+)</text>
        <dbReference type="Rhea" id="RHEA:11812"/>
        <dbReference type="ChEBI" id="CHEBI:15377"/>
        <dbReference type="ChEBI" id="CHEBI:15378"/>
        <dbReference type="ChEBI" id="CHEBI:15379"/>
        <dbReference type="ChEBI" id="CHEBI:16007"/>
        <dbReference type="ChEBI" id="CHEBI:16240"/>
        <dbReference type="ChEBI" id="CHEBI:16842"/>
        <dbReference type="ChEBI" id="CHEBI:29919"/>
        <dbReference type="EC" id="1.8.3.4"/>
    </reaction>
</comment>